<dbReference type="KEGG" id="shun:DWB77_00080"/>
<dbReference type="Proteomes" id="UP000271554">
    <property type="component" value="Chromosome"/>
</dbReference>
<evidence type="ECO:0000313" key="2">
    <source>
        <dbReference type="Proteomes" id="UP000271554"/>
    </source>
</evidence>
<dbReference type="EMBL" id="CP032698">
    <property type="protein sequence ID" value="AYG77973.1"/>
    <property type="molecule type" value="Genomic_DNA"/>
</dbReference>
<sequence length="135" mass="14330">MTAPPRGDGPGSDPAIQALLDQSWPRDLPAGDEQQLLAAGRRLLTADATGVGRTAFPVIFPPRQQTVMVPAFTRIRIQAAVARADPAHPDRALVHLVWAGADRGGTYTDGRLADLSFTRSPSPNGATAWQPMPLS</sequence>
<reference evidence="1 2" key="1">
    <citation type="submission" date="2018-10" db="EMBL/GenBank/DDBJ databases">
        <title>Relationship between Morphology and Antimicrobial Activity in Streptomyces.</title>
        <authorList>
            <person name="Kang H.J."/>
            <person name="Kim S.B."/>
        </authorList>
    </citation>
    <scope>NUCLEOTIDE SEQUENCE [LARGE SCALE GENOMIC DNA]</scope>
    <source>
        <strain evidence="1 2">BH38</strain>
    </source>
</reference>
<accession>A0A387H723</accession>
<protein>
    <submittedName>
        <fullName evidence="1">Uncharacterized protein</fullName>
    </submittedName>
</protein>
<name>A0A387H723_9ACTN</name>
<dbReference type="AlphaFoldDB" id="A0A387H723"/>
<proteinExistence type="predicted"/>
<organism evidence="1 2">
    <name type="scientific">Streptomyces hundungensis</name>
    <dbReference type="NCBI Taxonomy" id="1077946"/>
    <lineage>
        <taxon>Bacteria</taxon>
        <taxon>Bacillati</taxon>
        <taxon>Actinomycetota</taxon>
        <taxon>Actinomycetes</taxon>
        <taxon>Kitasatosporales</taxon>
        <taxon>Streptomycetaceae</taxon>
        <taxon>Streptomyces</taxon>
    </lineage>
</organism>
<keyword evidence="2" id="KW-1185">Reference proteome</keyword>
<dbReference type="RefSeq" id="WP_246033319.1">
    <property type="nucleotide sequence ID" value="NZ_CP032698.1"/>
</dbReference>
<gene>
    <name evidence="1" type="ORF">DWB77_00080</name>
</gene>
<evidence type="ECO:0000313" key="1">
    <source>
        <dbReference type="EMBL" id="AYG77973.1"/>
    </source>
</evidence>